<evidence type="ECO:0000259" key="2">
    <source>
        <dbReference type="PROSITE" id="PS51819"/>
    </source>
</evidence>
<feature type="signal peptide" evidence="1">
    <location>
        <begin position="1"/>
        <end position="26"/>
    </location>
</feature>
<dbReference type="AlphaFoldDB" id="A0A8T9T2L3"/>
<reference evidence="3 4" key="1">
    <citation type="submission" date="2022-04" db="EMBL/GenBank/DDBJ databases">
        <title>Hymenobacter sp. isolated from the air.</title>
        <authorList>
            <person name="Won M."/>
            <person name="Lee C.-M."/>
            <person name="Woen H.-Y."/>
            <person name="Kwon S.-W."/>
        </authorList>
    </citation>
    <scope>NUCLEOTIDE SEQUENCE [LARGE SCALE GENOMIC DNA]</scope>
    <source>
        <strain evidence="4">5413 J-13</strain>
    </source>
</reference>
<dbReference type="InterPro" id="IPR004360">
    <property type="entry name" value="Glyas_Fos-R_dOase_dom"/>
</dbReference>
<accession>A0A8T9T2L3</accession>
<feature type="chain" id="PRO_5035779805" evidence="1">
    <location>
        <begin position="27"/>
        <end position="155"/>
    </location>
</feature>
<dbReference type="Gene3D" id="3.10.180.10">
    <property type="entry name" value="2,3-Dihydroxybiphenyl 1,2-Dioxygenase, domain 1"/>
    <property type="match status" value="1"/>
</dbReference>
<proteinExistence type="predicted"/>
<sequence length="155" mass="17248">MPLPTLVRLGCGLSLAVATLSSGCTASRNTPTINHIAVYVYDLPKSVAFYKDVMQLPEIPEPFHDGKHVWLRLGPHAQLHLIQGATAVIDHDKNAHLAFHVKDLDAFAARLTQLHIPYGSWTGEANQTTPRPDGIKQVYLRDPDGFWVEVNDDRF</sequence>
<gene>
    <name evidence="3" type="ORF">MUN82_04440</name>
</gene>
<keyword evidence="4" id="KW-1185">Reference proteome</keyword>
<evidence type="ECO:0000313" key="4">
    <source>
        <dbReference type="Proteomes" id="UP000829925"/>
    </source>
</evidence>
<dbReference type="RefSeq" id="WP_245095306.1">
    <property type="nucleotide sequence ID" value="NZ_CP095053.1"/>
</dbReference>
<evidence type="ECO:0000256" key="1">
    <source>
        <dbReference type="SAM" id="SignalP"/>
    </source>
</evidence>
<dbReference type="Proteomes" id="UP000829925">
    <property type="component" value="Chromosome"/>
</dbReference>
<dbReference type="InterPro" id="IPR029068">
    <property type="entry name" value="Glyas_Bleomycin-R_OHBP_Dase"/>
</dbReference>
<dbReference type="EMBL" id="CP095053">
    <property type="protein sequence ID" value="UOR06346.1"/>
    <property type="molecule type" value="Genomic_DNA"/>
</dbReference>
<name>A0A8T9T2L3_9BACT</name>
<dbReference type="InterPro" id="IPR050383">
    <property type="entry name" value="GlyoxalaseI/FosfomycinResist"/>
</dbReference>
<dbReference type="PANTHER" id="PTHR21366">
    <property type="entry name" value="GLYOXALASE FAMILY PROTEIN"/>
    <property type="match status" value="1"/>
</dbReference>
<protein>
    <submittedName>
        <fullName evidence="3">VOC family protein</fullName>
    </submittedName>
</protein>
<feature type="domain" description="VOC" evidence="2">
    <location>
        <begin position="32"/>
        <end position="153"/>
    </location>
</feature>
<evidence type="ECO:0000313" key="3">
    <source>
        <dbReference type="EMBL" id="UOR06346.1"/>
    </source>
</evidence>
<dbReference type="PROSITE" id="PS51819">
    <property type="entry name" value="VOC"/>
    <property type="match status" value="1"/>
</dbReference>
<dbReference type="SUPFAM" id="SSF54593">
    <property type="entry name" value="Glyoxalase/Bleomycin resistance protein/Dihydroxybiphenyl dioxygenase"/>
    <property type="match status" value="1"/>
</dbReference>
<dbReference type="Pfam" id="PF00903">
    <property type="entry name" value="Glyoxalase"/>
    <property type="match status" value="1"/>
</dbReference>
<dbReference type="InterPro" id="IPR037523">
    <property type="entry name" value="VOC_core"/>
</dbReference>
<dbReference type="KEGG" id="haei:MUN82_04440"/>
<organism evidence="3 4">
    <name type="scientific">Hymenobacter aerilatus</name>
    <dbReference type="NCBI Taxonomy" id="2932251"/>
    <lineage>
        <taxon>Bacteria</taxon>
        <taxon>Pseudomonadati</taxon>
        <taxon>Bacteroidota</taxon>
        <taxon>Cytophagia</taxon>
        <taxon>Cytophagales</taxon>
        <taxon>Hymenobacteraceae</taxon>
        <taxon>Hymenobacter</taxon>
    </lineage>
</organism>
<keyword evidence="1" id="KW-0732">Signal</keyword>